<evidence type="ECO:0000313" key="2">
    <source>
        <dbReference type="Proteomes" id="UP000067711"/>
    </source>
</evidence>
<proteinExistence type="predicted"/>
<evidence type="ECO:0000313" key="1">
    <source>
        <dbReference type="EMBL" id="AOJ10336.1"/>
    </source>
</evidence>
<accession>A0A1B4G332</accession>
<organism evidence="1 2">
    <name type="scientific">Burkholderia mayonis</name>
    <dbReference type="NCBI Taxonomy" id="1385591"/>
    <lineage>
        <taxon>Bacteria</taxon>
        <taxon>Pseudomonadati</taxon>
        <taxon>Pseudomonadota</taxon>
        <taxon>Betaproteobacteria</taxon>
        <taxon>Burkholderiales</taxon>
        <taxon>Burkholderiaceae</taxon>
        <taxon>Burkholderia</taxon>
        <taxon>pseudomallei group</taxon>
    </lineage>
</organism>
<gene>
    <name evidence="1" type="ORF">WS71_24310</name>
</gene>
<reference evidence="1 2" key="1">
    <citation type="submission" date="2015-12" db="EMBL/GenBank/DDBJ databases">
        <title>Diversity of Burkholderia near neighbor genomes.</title>
        <authorList>
            <person name="Sahl J."/>
            <person name="Wagner D."/>
            <person name="Keim P."/>
        </authorList>
    </citation>
    <scope>NUCLEOTIDE SEQUENCE [LARGE SCALE GENOMIC DNA]</scope>
    <source>
        <strain evidence="1 2">BDU8</strain>
    </source>
</reference>
<dbReference type="EMBL" id="CP013389">
    <property type="protein sequence ID" value="AOJ10336.1"/>
    <property type="molecule type" value="Genomic_DNA"/>
</dbReference>
<name>A0A1B4G332_9BURK</name>
<protein>
    <recommendedName>
        <fullName evidence="3">DNA transfer protein</fullName>
    </recommendedName>
</protein>
<dbReference type="AlphaFoldDB" id="A0A1B4G332"/>
<dbReference type="Proteomes" id="UP000067711">
    <property type="component" value="Chromosome 1"/>
</dbReference>
<evidence type="ECO:0008006" key="3">
    <source>
        <dbReference type="Google" id="ProtNLM"/>
    </source>
</evidence>
<sequence length="290" mass="28358">MSFLGKAISSIGGSALGGIVGGVGSLVGGIVGAHGAQSAANTQAGASQAGIAEQQREFDQIRQLLKPYVDAGTGALGGYANAQNGYASALNQYGGTLGQLNNLTGANGVESQQTAINGLKSNPLYTTSMNLGQQAILANGSATGGLRGGNTNYSLGYLPGQVLSNVMQSQIGNLGTSLSGISGLLSGYGNQISQFGNLINVGENAAAGTGQAGMQTGNNITNLTGQIGAAQAGGTLGSTNAIQGGINGLAGALGSFLNNSGSNNYQFALPAYLNAAGVGGRLYGVGAGMF</sequence>